<dbReference type="EMBL" id="CM047580">
    <property type="protein sequence ID" value="KAI9921660.1"/>
    <property type="molecule type" value="Genomic_DNA"/>
</dbReference>
<evidence type="ECO:0000313" key="1">
    <source>
        <dbReference type="EMBL" id="KAI9921660.1"/>
    </source>
</evidence>
<sequence length="223" mass="24871">MILLYGLLTQRFTTASMTRAVTETPWHKSVYLTTECGLMKLEEFSSNTELTFGVLGGTKNDAVNIESCTSEESPHSNDVVVVVFRNCLEDDKNPAILSGQVDDESAPNCSGTLYYQYKGESFSHDAKTTVLLVRSTAMDTMTRISSGVVSNHWREKRMSHHHNRVSSWLLATTYKLPFLMCDLTIKKRAHESHGAFIGRRVRSHVHRGGSSEKAVIDGNNNAI</sequence>
<gene>
    <name evidence="1" type="ORF">PsorP6_001644</name>
</gene>
<dbReference type="Proteomes" id="UP001163321">
    <property type="component" value="Chromosome 1"/>
</dbReference>
<reference evidence="1 2" key="1">
    <citation type="journal article" date="2022" name="bioRxiv">
        <title>The genome of the oomycete Peronosclerospora sorghi, a cosmopolitan pathogen of maize and sorghum, is inflated with dispersed pseudogenes.</title>
        <authorList>
            <person name="Fletcher K."/>
            <person name="Martin F."/>
            <person name="Isakeit T."/>
            <person name="Cavanaugh K."/>
            <person name="Magill C."/>
            <person name="Michelmore R."/>
        </authorList>
    </citation>
    <scope>NUCLEOTIDE SEQUENCE [LARGE SCALE GENOMIC DNA]</scope>
    <source>
        <strain evidence="1">P6</strain>
    </source>
</reference>
<comment type="caution">
    <text evidence="1">The sequence shown here is derived from an EMBL/GenBank/DDBJ whole genome shotgun (WGS) entry which is preliminary data.</text>
</comment>
<name>A0ACC0WSJ4_9STRA</name>
<keyword evidence="2" id="KW-1185">Reference proteome</keyword>
<organism evidence="1 2">
    <name type="scientific">Peronosclerospora sorghi</name>
    <dbReference type="NCBI Taxonomy" id="230839"/>
    <lineage>
        <taxon>Eukaryota</taxon>
        <taxon>Sar</taxon>
        <taxon>Stramenopiles</taxon>
        <taxon>Oomycota</taxon>
        <taxon>Peronosporomycetes</taxon>
        <taxon>Peronosporales</taxon>
        <taxon>Peronosporaceae</taxon>
        <taxon>Peronosclerospora</taxon>
    </lineage>
</organism>
<evidence type="ECO:0000313" key="2">
    <source>
        <dbReference type="Proteomes" id="UP001163321"/>
    </source>
</evidence>
<proteinExistence type="predicted"/>
<accession>A0ACC0WSJ4</accession>
<protein>
    <submittedName>
        <fullName evidence="1">Uncharacterized protein</fullName>
    </submittedName>
</protein>